<dbReference type="GO" id="GO:0016020">
    <property type="term" value="C:membrane"/>
    <property type="evidence" value="ECO:0007669"/>
    <property type="project" value="UniProtKB-SubCell"/>
</dbReference>
<keyword evidence="3 5" id="KW-1133">Transmembrane helix</keyword>
<evidence type="ECO:0000313" key="7">
    <source>
        <dbReference type="Proteomes" id="UP000444174"/>
    </source>
</evidence>
<dbReference type="EMBL" id="WIBF01000011">
    <property type="protein sequence ID" value="MQQ09901.1"/>
    <property type="molecule type" value="Genomic_DNA"/>
</dbReference>
<evidence type="ECO:0000256" key="5">
    <source>
        <dbReference type="SAM" id="Phobius"/>
    </source>
</evidence>
<dbReference type="Proteomes" id="UP000444174">
    <property type="component" value="Unassembled WGS sequence"/>
</dbReference>
<organism evidence="6 7">
    <name type="scientific">Tritonibacter litoralis</name>
    <dbReference type="NCBI Taxonomy" id="2662264"/>
    <lineage>
        <taxon>Bacteria</taxon>
        <taxon>Pseudomonadati</taxon>
        <taxon>Pseudomonadota</taxon>
        <taxon>Alphaproteobacteria</taxon>
        <taxon>Rhodobacterales</taxon>
        <taxon>Paracoccaceae</taxon>
        <taxon>Tritonibacter</taxon>
    </lineage>
</organism>
<sequence length="189" mass="20540">MTSLIMLHDKLTGLADTIGNQLTPLLARVVFASTLLFYYWNSGLTKLGDGIFGIVSPSIGAYSQIFPKKLEAAGYDVSQFGIFEWAVVMAGTYAEFILPLLIVLGLLTRLAAVGMIGFVVVQSLTDVYGHNATDTKTLGAMFDRLPDGVILDQRLFWCFVLVILVFKGAGVLSLDTLLRKKLTARVAMA</sequence>
<keyword evidence="7" id="KW-1185">Reference proteome</keyword>
<keyword evidence="4 5" id="KW-0472">Membrane</keyword>
<feature type="transmembrane region" description="Helical" evidence="5">
    <location>
        <begin position="154"/>
        <end position="178"/>
    </location>
</feature>
<dbReference type="Pfam" id="PF07681">
    <property type="entry name" value="DoxX"/>
    <property type="match status" value="1"/>
</dbReference>
<dbReference type="AlphaFoldDB" id="A0A843YGC6"/>
<comment type="subcellular location">
    <subcellularLocation>
        <location evidence="1">Membrane</location>
        <topology evidence="1">Multi-pass membrane protein</topology>
    </subcellularLocation>
</comment>
<name>A0A843YGC6_9RHOB</name>
<evidence type="ECO:0000313" key="6">
    <source>
        <dbReference type="EMBL" id="MQQ09901.1"/>
    </source>
</evidence>
<accession>A0A843YGC6</accession>
<evidence type="ECO:0000256" key="1">
    <source>
        <dbReference type="ARBA" id="ARBA00004141"/>
    </source>
</evidence>
<protein>
    <submittedName>
        <fullName evidence="6">DoxX family membrane protein</fullName>
    </submittedName>
</protein>
<reference evidence="6 7" key="1">
    <citation type="submission" date="2019-10" db="EMBL/GenBank/DDBJ databases">
        <title>Epibacterium sp. nov., isolated from seawater.</title>
        <authorList>
            <person name="Zhang X."/>
            <person name="Li N."/>
        </authorList>
    </citation>
    <scope>NUCLEOTIDE SEQUENCE [LARGE SCALE GENOMIC DNA]</scope>
    <source>
        <strain evidence="6 7">SM1979</strain>
    </source>
</reference>
<dbReference type="InterPro" id="IPR032808">
    <property type="entry name" value="DoxX"/>
</dbReference>
<evidence type="ECO:0000256" key="2">
    <source>
        <dbReference type="ARBA" id="ARBA00022692"/>
    </source>
</evidence>
<evidence type="ECO:0000256" key="3">
    <source>
        <dbReference type="ARBA" id="ARBA00022989"/>
    </source>
</evidence>
<feature type="transmembrane region" description="Helical" evidence="5">
    <location>
        <begin position="96"/>
        <end position="121"/>
    </location>
</feature>
<evidence type="ECO:0000256" key="4">
    <source>
        <dbReference type="ARBA" id="ARBA00023136"/>
    </source>
</evidence>
<proteinExistence type="predicted"/>
<keyword evidence="2 5" id="KW-0812">Transmembrane</keyword>
<dbReference type="RefSeq" id="WP_153216881.1">
    <property type="nucleotide sequence ID" value="NZ_WIBF01000011.1"/>
</dbReference>
<gene>
    <name evidence="6" type="ORF">GFB49_15655</name>
</gene>
<comment type="caution">
    <text evidence="6">The sequence shown here is derived from an EMBL/GenBank/DDBJ whole genome shotgun (WGS) entry which is preliminary data.</text>
</comment>